<accession>A0A2I0QS24</accession>
<proteinExistence type="predicted"/>
<feature type="binding site" evidence="1">
    <location>
        <position position="17"/>
    </location>
    <ligand>
        <name>thiamine</name>
        <dbReference type="ChEBI" id="CHEBI:18385"/>
    </ligand>
</feature>
<dbReference type="OrthoDB" id="7767286at2"/>
<organism evidence="3 4">
    <name type="scientific">Halalkalibacillus sediminis</name>
    <dbReference type="NCBI Taxonomy" id="2018042"/>
    <lineage>
        <taxon>Bacteria</taxon>
        <taxon>Bacillati</taxon>
        <taxon>Bacillota</taxon>
        <taxon>Bacilli</taxon>
        <taxon>Bacillales</taxon>
        <taxon>Bacillaceae</taxon>
        <taxon>Halalkalibacillus</taxon>
    </lineage>
</organism>
<evidence type="ECO:0000256" key="1">
    <source>
        <dbReference type="PIRSR" id="PIRSR021331-1"/>
    </source>
</evidence>
<dbReference type="GO" id="GO:0030975">
    <property type="term" value="F:thiamine binding"/>
    <property type="evidence" value="ECO:0007669"/>
    <property type="project" value="InterPro"/>
</dbReference>
<evidence type="ECO:0000313" key="3">
    <source>
        <dbReference type="EMBL" id="PKR77131.1"/>
    </source>
</evidence>
<reference evidence="3 4" key="1">
    <citation type="submission" date="2017-06" db="EMBL/GenBank/DDBJ databases">
        <title>the draft geome sequence of Illustriluteabacillus marina B3227.</title>
        <authorList>
            <person name="He R.-H."/>
            <person name="Du Z.-J."/>
        </authorList>
    </citation>
    <scope>NUCLEOTIDE SEQUENCE [LARGE SCALE GENOMIC DNA]</scope>
    <source>
        <strain evidence="3 4">B3227</strain>
    </source>
</reference>
<dbReference type="Gene3D" id="3.30.70.930">
    <property type="match status" value="2"/>
</dbReference>
<dbReference type="SUPFAM" id="SSF89957">
    <property type="entry name" value="MTH1187/YkoF-like"/>
    <property type="match status" value="1"/>
</dbReference>
<keyword evidence="4" id="KW-1185">Reference proteome</keyword>
<dbReference type="Proteomes" id="UP000243524">
    <property type="component" value="Unassembled WGS sequence"/>
</dbReference>
<dbReference type="RefSeq" id="WP_101331934.1">
    <property type="nucleotide sequence ID" value="NZ_PJNH01000003.1"/>
</dbReference>
<feature type="domain" description="Thiamin/hydroxymethyl pyrimidine-binding YkoF putative" evidence="2">
    <location>
        <begin position="10"/>
        <end position="89"/>
    </location>
</feature>
<dbReference type="PIRSF" id="PIRSF021331">
    <property type="entry name" value="YkoF"/>
    <property type="match status" value="1"/>
</dbReference>
<dbReference type="InterPro" id="IPR011522">
    <property type="entry name" value="Thiamin/HMP-bd_put_YkoF"/>
</dbReference>
<name>A0A2I0QS24_9BACI</name>
<feature type="binding site" evidence="1">
    <location>
        <position position="49"/>
    </location>
    <ligand>
        <name>thiamine</name>
        <dbReference type="ChEBI" id="CHEBI:18385"/>
    </ligand>
</feature>
<sequence length="196" mass="21608">MSNDCGTSRIAGCQFTLHPMTDKFVDVILGALEEVDTTNVWKDTDDVSTCIRGKMVHIFDVTKAIFLHAAKTGEHVAMSGTFSIGCPGDSSGDVYMDVTDEVLNEVKSKDISQKAGCKFALYPMGREDYMDKIYEQIDLSKARGVDVSASHYATRLDGEVNDIFHTLEESFDKVQEKVSHVTMTFTISANSPSTKK</sequence>
<gene>
    <name evidence="3" type="ORF">CEY16_10320</name>
</gene>
<dbReference type="AlphaFoldDB" id="A0A2I0QS24"/>
<dbReference type="InterPro" id="IPR029756">
    <property type="entry name" value="MTH1187/YkoF-like"/>
</dbReference>
<protein>
    <submittedName>
        <fullName evidence="3">Thiamine-binding protein</fullName>
    </submittedName>
</protein>
<comment type="caution">
    <text evidence="3">The sequence shown here is derived from an EMBL/GenBank/DDBJ whole genome shotgun (WGS) entry which is preliminary data.</text>
</comment>
<dbReference type="InterPro" id="IPR015835">
    <property type="entry name" value="HMP/thiamine-bd"/>
</dbReference>
<feature type="domain" description="Thiamin/hydroxymethyl pyrimidine-binding YkoF putative" evidence="2">
    <location>
        <begin position="115"/>
        <end position="193"/>
    </location>
</feature>
<dbReference type="EMBL" id="PJNH01000003">
    <property type="protein sequence ID" value="PKR77131.1"/>
    <property type="molecule type" value="Genomic_DNA"/>
</dbReference>
<evidence type="ECO:0000313" key="4">
    <source>
        <dbReference type="Proteomes" id="UP000243524"/>
    </source>
</evidence>
<dbReference type="Pfam" id="PF07615">
    <property type="entry name" value="Ykof"/>
    <property type="match status" value="2"/>
</dbReference>
<evidence type="ECO:0000259" key="2">
    <source>
        <dbReference type="Pfam" id="PF07615"/>
    </source>
</evidence>